<evidence type="ECO:0000313" key="2">
    <source>
        <dbReference type="EMBL" id="AVM52614.1"/>
    </source>
</evidence>
<accession>A0ABN5IIN1</accession>
<proteinExistence type="predicted"/>
<keyword evidence="3" id="KW-1185">Reference proteome</keyword>
<evidence type="ECO:0000256" key="1">
    <source>
        <dbReference type="SAM" id="Phobius"/>
    </source>
</evidence>
<sequence>METVVVLMMISVCFSFVLKQTFHGVREVMAVSVVVMVFTALMWPFAIEQSKTQIASWLADTGLMLDVAVLLSVDVALTMLFCVMYADIKTSAYVSRRKRRVFAFLKYFPGLLVFPVLFSGLTAVIFLLPGVSFQLVAWTLGGLLFLVVPLSVYGLCRLLPEREIRLEMLFLVNILLALMGIIATVNGRTAVTGFDSIDWRTLLFVTGVVISGVAVGWMHYLVRMKNLKNKIERR</sequence>
<keyword evidence="1" id="KW-0472">Membrane</keyword>
<feature type="transmembrane region" description="Helical" evidence="1">
    <location>
        <begin position="67"/>
        <end position="86"/>
    </location>
</feature>
<feature type="transmembrane region" description="Helical" evidence="1">
    <location>
        <begin position="199"/>
        <end position="222"/>
    </location>
</feature>
<protein>
    <submittedName>
        <fullName evidence="2">Uncharacterized protein</fullName>
    </submittedName>
</protein>
<keyword evidence="1" id="KW-0812">Transmembrane</keyword>
<keyword evidence="1" id="KW-1133">Transmembrane helix</keyword>
<dbReference type="Proteomes" id="UP000238304">
    <property type="component" value="Chromosome"/>
</dbReference>
<feature type="transmembrane region" description="Helical" evidence="1">
    <location>
        <begin position="29"/>
        <end position="47"/>
    </location>
</feature>
<feature type="transmembrane region" description="Helical" evidence="1">
    <location>
        <begin position="135"/>
        <end position="156"/>
    </location>
</feature>
<gene>
    <name evidence="2" type="ORF">C4H11_06390</name>
</gene>
<feature type="transmembrane region" description="Helical" evidence="1">
    <location>
        <begin position="168"/>
        <end position="187"/>
    </location>
</feature>
<reference evidence="2 3" key="1">
    <citation type="submission" date="2018-02" db="EMBL/GenBank/DDBJ databases">
        <authorList>
            <person name="Holder M.E."/>
            <person name="Ajami N.J."/>
            <person name="Petrosino J.F."/>
        </authorList>
    </citation>
    <scope>NUCLEOTIDE SEQUENCE [LARGE SCALE GENOMIC DNA]</scope>
    <source>
        <strain evidence="2 3">ATCC 33285</strain>
    </source>
</reference>
<feature type="transmembrane region" description="Helical" evidence="1">
    <location>
        <begin position="107"/>
        <end position="129"/>
    </location>
</feature>
<dbReference type="EMBL" id="CP027231">
    <property type="protein sequence ID" value="AVM52614.1"/>
    <property type="molecule type" value="Genomic_DNA"/>
</dbReference>
<dbReference type="RefSeq" id="WP_106040921.1">
    <property type="nucleotide sequence ID" value="NZ_CALHZC010000088.1"/>
</dbReference>
<evidence type="ECO:0000313" key="3">
    <source>
        <dbReference type="Proteomes" id="UP000238304"/>
    </source>
</evidence>
<organism evidence="2 3">
    <name type="scientific">Bacteroides zoogleoformans</name>
    <dbReference type="NCBI Taxonomy" id="28119"/>
    <lineage>
        <taxon>Bacteria</taxon>
        <taxon>Pseudomonadati</taxon>
        <taxon>Bacteroidota</taxon>
        <taxon>Bacteroidia</taxon>
        <taxon>Bacteroidales</taxon>
        <taxon>Bacteroidaceae</taxon>
        <taxon>Bacteroides</taxon>
    </lineage>
</organism>
<name>A0ABN5IIN1_9BACE</name>